<name>A0A2C5WF30_PSEPU</name>
<comment type="caution">
    <text evidence="1">The sequence shown here is derived from an EMBL/GenBank/DDBJ whole genome shotgun (WGS) entry which is preliminary data.</text>
</comment>
<gene>
    <name evidence="1" type="ORF">CRX57_28145</name>
</gene>
<evidence type="ECO:0000313" key="1">
    <source>
        <dbReference type="EMBL" id="PHH43926.1"/>
    </source>
</evidence>
<proteinExistence type="predicted"/>
<evidence type="ECO:0000313" key="2">
    <source>
        <dbReference type="Proteomes" id="UP000222460"/>
    </source>
</evidence>
<dbReference type="Proteomes" id="UP000222460">
    <property type="component" value="Unassembled WGS sequence"/>
</dbReference>
<organism evidence="1 2">
    <name type="scientific">Pseudomonas putida</name>
    <name type="common">Arthrobacter siderocapsulatus</name>
    <dbReference type="NCBI Taxonomy" id="303"/>
    <lineage>
        <taxon>Bacteria</taxon>
        <taxon>Pseudomonadati</taxon>
        <taxon>Pseudomonadota</taxon>
        <taxon>Gammaproteobacteria</taxon>
        <taxon>Pseudomonadales</taxon>
        <taxon>Pseudomonadaceae</taxon>
        <taxon>Pseudomonas</taxon>
    </lineage>
</organism>
<protein>
    <submittedName>
        <fullName evidence="1">Uncharacterized protein</fullName>
    </submittedName>
</protein>
<accession>A0A2C5WF30</accession>
<reference evidence="2" key="1">
    <citation type="submission" date="2017-10" db="EMBL/GenBank/DDBJ databases">
        <title>FDA dAtabase for Regulatory Grade micrObial Sequences (FDA-ARGOS): Supporting development and validation of Infectious Disease Dx tests.</title>
        <authorList>
            <person name="Goldberg B."/>
            <person name="Campos J."/>
            <person name="Tallon L."/>
            <person name="Sadzewicz L."/>
            <person name="Ott S."/>
            <person name="Zhao X."/>
            <person name="Nagaraj S."/>
            <person name="Vavikolanu K."/>
            <person name="Aluvathingal J."/>
            <person name="Nadendla S."/>
            <person name="Geyer C."/>
            <person name="Sichtig H."/>
        </authorList>
    </citation>
    <scope>NUCLEOTIDE SEQUENCE [LARGE SCALE GENOMIC DNA]</scope>
    <source>
        <strain evidence="2">FDAARGOS_376</strain>
    </source>
</reference>
<dbReference type="EMBL" id="PDKZ01000002">
    <property type="protein sequence ID" value="PHH43926.1"/>
    <property type="molecule type" value="Genomic_DNA"/>
</dbReference>
<dbReference type="AlphaFoldDB" id="A0A2C5WF30"/>
<sequence length="158" mass="18423">MDTTQWLGLFERAFRGMEKNLEQVLQLNSCREHWIQAQISLQAWFEDEIEIWTDLPIGDRRKADLYSLDDNGAPRMVAEIKCLGDVSQAKCLEGDWSVRADVDRLRSFECPTRLFVLVIAKGERETNTGRRLREDEWVDGRTCVTVDLQFALVRMWAL</sequence>
<dbReference type="RefSeq" id="WP_098968357.1">
    <property type="nucleotide sequence ID" value="NZ_JBQRBR010000040.1"/>
</dbReference>